<accession>A0A8E0S1Y6</accession>
<dbReference type="Proteomes" id="UP000728185">
    <property type="component" value="Unassembled WGS sequence"/>
</dbReference>
<gene>
    <name evidence="2" type="ORF">FBUS_03864</name>
</gene>
<evidence type="ECO:0008006" key="4">
    <source>
        <dbReference type="Google" id="ProtNLM"/>
    </source>
</evidence>
<dbReference type="AlphaFoldDB" id="A0A8E0S1Y6"/>
<feature type="compositionally biased region" description="Polar residues" evidence="1">
    <location>
        <begin position="55"/>
        <end position="66"/>
    </location>
</feature>
<feature type="region of interest" description="Disordered" evidence="1">
    <location>
        <begin position="432"/>
        <end position="463"/>
    </location>
</feature>
<comment type="caution">
    <text evidence="2">The sequence shown here is derived from an EMBL/GenBank/DDBJ whole genome shotgun (WGS) entry which is preliminary data.</text>
</comment>
<keyword evidence="3" id="KW-1185">Reference proteome</keyword>
<dbReference type="EMBL" id="LUCM01004220">
    <property type="protein sequence ID" value="KAA0194643.1"/>
    <property type="molecule type" value="Genomic_DNA"/>
</dbReference>
<evidence type="ECO:0000313" key="3">
    <source>
        <dbReference type="Proteomes" id="UP000728185"/>
    </source>
</evidence>
<protein>
    <recommendedName>
        <fullName evidence="4">Rho-GAP domain-containing protein</fullName>
    </recommendedName>
</protein>
<feature type="compositionally biased region" description="Polar residues" evidence="1">
    <location>
        <begin position="38"/>
        <end position="47"/>
    </location>
</feature>
<proteinExistence type="predicted"/>
<dbReference type="OrthoDB" id="6247869at2759"/>
<feature type="region of interest" description="Disordered" evidence="1">
    <location>
        <begin position="38"/>
        <end position="90"/>
    </location>
</feature>
<organism evidence="2 3">
    <name type="scientific">Fasciolopsis buskii</name>
    <dbReference type="NCBI Taxonomy" id="27845"/>
    <lineage>
        <taxon>Eukaryota</taxon>
        <taxon>Metazoa</taxon>
        <taxon>Spiralia</taxon>
        <taxon>Lophotrochozoa</taxon>
        <taxon>Platyhelminthes</taxon>
        <taxon>Trematoda</taxon>
        <taxon>Digenea</taxon>
        <taxon>Plagiorchiida</taxon>
        <taxon>Echinostomata</taxon>
        <taxon>Echinostomatoidea</taxon>
        <taxon>Fasciolidae</taxon>
        <taxon>Fasciolopsis</taxon>
    </lineage>
</organism>
<feature type="compositionally biased region" description="Low complexity" evidence="1">
    <location>
        <begin position="437"/>
        <end position="455"/>
    </location>
</feature>
<name>A0A8E0S1Y6_9TREM</name>
<evidence type="ECO:0000256" key="1">
    <source>
        <dbReference type="SAM" id="MobiDB-lite"/>
    </source>
</evidence>
<sequence>MQNNPIGAEITENLTHTPQIILVHTPDKPEYPYINYLQRTSPTSGENSQKKSKVPNVNNLTISKQFIDQLPTKPSKRNPHQRSNPPFRRKTTEKTVIYLTATSLLERNKKEIDRSNREAMTCHKIRHNSDCAIQRRQSQMQTTRIFHEPLELFDFRPLLAPFVPDLLRLLVNSVEKHCYHHGWSLVFEQLPSYYQPGRMALIRLVDVWSDQRAMQKIIKRLPIPVKIVTIRLFLDQLAIKPLLLKRTHVNELAKVPLFDFFLRPHSLVRSVIQRSIMASSAVHVDTMAFMMIHLIHAWEYAPNPVEGKLRLAAIYGKLLISFSEKPELRGTDNGDVKTIESALIEVVLEICDYHFWNHLTSLKIRAAFKNVTDMERFQVKSEENQKRESVRQFLLPTVEGGLPDLYSDMDSGFEFDSLPNLHSLCQQISTIDEKSSTKLSSEDSSSEPQSRSQSPAGREADKK</sequence>
<reference evidence="2" key="1">
    <citation type="submission" date="2019-05" db="EMBL/GenBank/DDBJ databases">
        <title>Annotation for the trematode Fasciolopsis buski.</title>
        <authorList>
            <person name="Choi Y.-J."/>
        </authorList>
    </citation>
    <scope>NUCLEOTIDE SEQUENCE</scope>
    <source>
        <strain evidence="2">HT</strain>
        <tissue evidence="2">Whole worm</tissue>
    </source>
</reference>
<evidence type="ECO:0000313" key="2">
    <source>
        <dbReference type="EMBL" id="KAA0194643.1"/>
    </source>
</evidence>